<evidence type="ECO:0000313" key="1">
    <source>
        <dbReference type="EMBL" id="GAH56764.1"/>
    </source>
</evidence>
<organism evidence="1">
    <name type="scientific">marine sediment metagenome</name>
    <dbReference type="NCBI Taxonomy" id="412755"/>
    <lineage>
        <taxon>unclassified sequences</taxon>
        <taxon>metagenomes</taxon>
        <taxon>ecological metagenomes</taxon>
    </lineage>
</organism>
<protein>
    <submittedName>
        <fullName evidence="1">Uncharacterized protein</fullName>
    </submittedName>
</protein>
<dbReference type="EMBL" id="BARU01023749">
    <property type="protein sequence ID" value="GAH56764.1"/>
    <property type="molecule type" value="Genomic_DNA"/>
</dbReference>
<reference evidence="1" key="1">
    <citation type="journal article" date="2014" name="Front. Microbiol.">
        <title>High frequency of phylogenetically diverse reductive dehalogenase-homologous genes in deep subseafloor sedimentary metagenomes.</title>
        <authorList>
            <person name="Kawai M."/>
            <person name="Futagami T."/>
            <person name="Toyoda A."/>
            <person name="Takaki Y."/>
            <person name="Nishi S."/>
            <person name="Hori S."/>
            <person name="Arai W."/>
            <person name="Tsubouchi T."/>
            <person name="Morono Y."/>
            <person name="Uchiyama I."/>
            <person name="Ito T."/>
            <person name="Fujiyama A."/>
            <person name="Inagaki F."/>
            <person name="Takami H."/>
        </authorList>
    </citation>
    <scope>NUCLEOTIDE SEQUENCE</scope>
    <source>
        <strain evidence="1">Expedition CK06-06</strain>
    </source>
</reference>
<accession>X1HSD8</accession>
<comment type="caution">
    <text evidence="1">The sequence shown here is derived from an EMBL/GenBank/DDBJ whole genome shotgun (WGS) entry which is preliminary data.</text>
</comment>
<proteinExistence type="predicted"/>
<dbReference type="AlphaFoldDB" id="X1HSD8"/>
<gene>
    <name evidence="1" type="ORF">S03H2_38511</name>
</gene>
<feature type="non-terminal residue" evidence="1">
    <location>
        <position position="39"/>
    </location>
</feature>
<sequence length="39" mass="4399">MSLLAELIGGNLWAMNNELLKLLLYTQGRPIGEDDVRQL</sequence>
<name>X1HSD8_9ZZZZ</name>
<dbReference type="Gene3D" id="1.10.8.60">
    <property type="match status" value="1"/>
</dbReference>